<proteinExistence type="predicted"/>
<dbReference type="KEGG" id="dmm:dnm_031810"/>
<dbReference type="EMBL" id="CP061800">
    <property type="protein sequence ID" value="QTA87152.1"/>
    <property type="molecule type" value="Genomic_DNA"/>
</dbReference>
<evidence type="ECO:0000313" key="1">
    <source>
        <dbReference type="EMBL" id="QTA87152.1"/>
    </source>
</evidence>
<protein>
    <submittedName>
        <fullName evidence="1">Uncharacterized protein</fullName>
    </submittedName>
</protein>
<gene>
    <name evidence="1" type="ORF">dnm_031810</name>
</gene>
<dbReference type="Proteomes" id="UP000663722">
    <property type="component" value="Chromosome"/>
</dbReference>
<dbReference type="AlphaFoldDB" id="A0A975BKV3"/>
<evidence type="ECO:0000313" key="2">
    <source>
        <dbReference type="Proteomes" id="UP000663722"/>
    </source>
</evidence>
<reference evidence="1" key="1">
    <citation type="journal article" date="2021" name="Microb. Physiol.">
        <title>Proteogenomic Insights into the Physiology of Marine, Sulfate-Reducing, Filamentous Desulfonema limicola and Desulfonema magnum.</title>
        <authorList>
            <person name="Schnaars V."/>
            <person name="Wohlbrand L."/>
            <person name="Scheve S."/>
            <person name="Hinrichs C."/>
            <person name="Reinhardt R."/>
            <person name="Rabus R."/>
        </authorList>
    </citation>
    <scope>NUCLEOTIDE SEQUENCE</scope>
    <source>
        <strain evidence="1">4be13</strain>
    </source>
</reference>
<sequence>MILLGCSYDFGFFEFLSPLIFNFNAVRSYFYLSYFLPACKRAGENFEDFANLALCIHGQDIFSSWQLKFL</sequence>
<accession>A0A975BKV3</accession>
<name>A0A975BKV3_9BACT</name>
<keyword evidence="2" id="KW-1185">Reference proteome</keyword>
<organism evidence="1 2">
    <name type="scientific">Desulfonema magnum</name>
    <dbReference type="NCBI Taxonomy" id="45655"/>
    <lineage>
        <taxon>Bacteria</taxon>
        <taxon>Pseudomonadati</taxon>
        <taxon>Thermodesulfobacteriota</taxon>
        <taxon>Desulfobacteria</taxon>
        <taxon>Desulfobacterales</taxon>
        <taxon>Desulfococcaceae</taxon>
        <taxon>Desulfonema</taxon>
    </lineage>
</organism>